<feature type="transmembrane region" description="Helical" evidence="5">
    <location>
        <begin position="87"/>
        <end position="109"/>
    </location>
</feature>
<feature type="transmembrane region" description="Helical" evidence="5">
    <location>
        <begin position="139"/>
        <end position="159"/>
    </location>
</feature>
<feature type="transmembrane region" description="Helical" evidence="5">
    <location>
        <begin position="116"/>
        <end position="133"/>
    </location>
</feature>
<evidence type="ECO:0000313" key="8">
    <source>
        <dbReference type="Proteomes" id="UP000279384"/>
    </source>
</evidence>
<organism evidence="7 8">
    <name type="scientific">Vogesella indigofera</name>
    <name type="common">Pseudomonas indigofera</name>
    <dbReference type="NCBI Taxonomy" id="45465"/>
    <lineage>
        <taxon>Bacteria</taxon>
        <taxon>Pseudomonadati</taxon>
        <taxon>Pseudomonadota</taxon>
        <taxon>Betaproteobacteria</taxon>
        <taxon>Neisseriales</taxon>
        <taxon>Chromobacteriaceae</taxon>
        <taxon>Vogesella</taxon>
    </lineage>
</organism>
<evidence type="ECO:0000256" key="2">
    <source>
        <dbReference type="ARBA" id="ARBA00022692"/>
    </source>
</evidence>
<keyword evidence="4 5" id="KW-0472">Membrane</keyword>
<sequence length="276" mass="29530">MAGALWMVLAAVSFGLMGVFVKLGAASLDTVALVFWRTLFAVLLLGTVALLRRQRFATPQLGRHLKRGLIGYTALLAYFYAIGHLPLSTAVTLNYTSPMFLALLSVLLLKEKLSRHALLALLLGFVGVALLLRPTFDGAAWQAGLLGLGSGLLAGWSYLHVRELGQAGEAEWRTVFYFALISTLGGGLLLLGRPWQPLTAANLPWVLGLGATATVAQLAMTRAYKVGRKLLVANLSYLTVVFSALFGALVWQQQLGAGELLAMALIIVSGILAGRR</sequence>
<dbReference type="SUPFAM" id="SSF103481">
    <property type="entry name" value="Multidrug resistance efflux transporter EmrE"/>
    <property type="match status" value="2"/>
</dbReference>
<comment type="subcellular location">
    <subcellularLocation>
        <location evidence="1">Membrane</location>
        <topology evidence="1">Multi-pass membrane protein</topology>
    </subcellularLocation>
</comment>
<proteinExistence type="predicted"/>
<name>A0A495BAN8_VOGIN</name>
<gene>
    <name evidence="7" type="ORF">C8E02_2694</name>
</gene>
<feature type="transmembrane region" description="Helical" evidence="5">
    <location>
        <begin position="257"/>
        <end position="274"/>
    </location>
</feature>
<dbReference type="GO" id="GO:0016020">
    <property type="term" value="C:membrane"/>
    <property type="evidence" value="ECO:0007669"/>
    <property type="project" value="UniProtKB-SubCell"/>
</dbReference>
<keyword evidence="2 5" id="KW-0812">Transmembrane</keyword>
<feature type="transmembrane region" description="Helical" evidence="5">
    <location>
        <begin position="232"/>
        <end position="251"/>
    </location>
</feature>
<comment type="caution">
    <text evidence="7">The sequence shown here is derived from an EMBL/GenBank/DDBJ whole genome shotgun (WGS) entry which is preliminary data.</text>
</comment>
<feature type="domain" description="EamA" evidence="6">
    <location>
        <begin position="2"/>
        <end position="132"/>
    </location>
</feature>
<accession>A0A495BAN8</accession>
<dbReference type="RefSeq" id="WP_245961148.1">
    <property type="nucleotide sequence ID" value="NZ_RBID01000016.1"/>
</dbReference>
<feature type="transmembrane region" description="Helical" evidence="5">
    <location>
        <begin position="64"/>
        <end position="81"/>
    </location>
</feature>
<dbReference type="PANTHER" id="PTHR22911">
    <property type="entry name" value="ACYL-MALONYL CONDENSING ENZYME-RELATED"/>
    <property type="match status" value="1"/>
</dbReference>
<evidence type="ECO:0000259" key="6">
    <source>
        <dbReference type="Pfam" id="PF00892"/>
    </source>
</evidence>
<evidence type="ECO:0000313" key="7">
    <source>
        <dbReference type="EMBL" id="RKQ57234.1"/>
    </source>
</evidence>
<dbReference type="AlphaFoldDB" id="A0A495BAN8"/>
<dbReference type="EMBL" id="RBID01000016">
    <property type="protein sequence ID" value="RKQ57234.1"/>
    <property type="molecule type" value="Genomic_DNA"/>
</dbReference>
<keyword evidence="3 5" id="KW-1133">Transmembrane helix</keyword>
<dbReference type="Pfam" id="PF00892">
    <property type="entry name" value="EamA"/>
    <property type="match status" value="1"/>
</dbReference>
<protein>
    <submittedName>
        <fullName evidence="7">Putative membrane protein</fullName>
    </submittedName>
</protein>
<feature type="transmembrane region" description="Helical" evidence="5">
    <location>
        <begin position="171"/>
        <end position="191"/>
    </location>
</feature>
<dbReference type="InterPro" id="IPR000620">
    <property type="entry name" value="EamA_dom"/>
</dbReference>
<feature type="transmembrane region" description="Helical" evidence="5">
    <location>
        <begin position="34"/>
        <end position="52"/>
    </location>
</feature>
<feature type="transmembrane region" description="Helical" evidence="5">
    <location>
        <begin position="203"/>
        <end position="220"/>
    </location>
</feature>
<evidence type="ECO:0000256" key="3">
    <source>
        <dbReference type="ARBA" id="ARBA00022989"/>
    </source>
</evidence>
<dbReference type="PANTHER" id="PTHR22911:SF6">
    <property type="entry name" value="SOLUTE CARRIER FAMILY 35 MEMBER G1"/>
    <property type="match status" value="1"/>
</dbReference>
<dbReference type="InterPro" id="IPR037185">
    <property type="entry name" value="EmrE-like"/>
</dbReference>
<evidence type="ECO:0000256" key="4">
    <source>
        <dbReference type="ARBA" id="ARBA00023136"/>
    </source>
</evidence>
<dbReference type="Proteomes" id="UP000279384">
    <property type="component" value="Unassembled WGS sequence"/>
</dbReference>
<evidence type="ECO:0000256" key="5">
    <source>
        <dbReference type="SAM" id="Phobius"/>
    </source>
</evidence>
<reference evidence="7 8" key="1">
    <citation type="submission" date="2018-10" db="EMBL/GenBank/DDBJ databases">
        <title>Genomic Encyclopedia of Type Strains, Phase IV (KMG-IV): sequencing the most valuable type-strain genomes for metagenomic binning, comparative biology and taxonomic classification.</title>
        <authorList>
            <person name="Goeker M."/>
        </authorList>
    </citation>
    <scope>NUCLEOTIDE SEQUENCE [LARGE SCALE GENOMIC DNA]</scope>
    <source>
        <strain evidence="7 8">DSM 3303</strain>
    </source>
</reference>
<evidence type="ECO:0000256" key="1">
    <source>
        <dbReference type="ARBA" id="ARBA00004141"/>
    </source>
</evidence>